<reference evidence="3" key="1">
    <citation type="journal article" date="2011" name="Nature">
        <title>Genome sequence and analysis of the tuber crop potato.</title>
        <authorList>
            <consortium name="The Potato Genome Sequencing Consortium"/>
        </authorList>
    </citation>
    <scope>NUCLEOTIDE SEQUENCE [LARGE SCALE GENOMIC DNA]</scope>
    <source>
        <strain evidence="3">cv. DM1-3 516 R44</strain>
    </source>
</reference>
<feature type="domain" description="Putative plant transposon protein" evidence="1">
    <location>
        <begin position="2"/>
        <end position="183"/>
    </location>
</feature>
<protein>
    <recommendedName>
        <fullName evidence="1">Putative plant transposon protein domain-containing protein</fullName>
    </recommendedName>
</protein>
<name>M1DES4_SOLTU</name>
<dbReference type="Pfam" id="PF20167">
    <property type="entry name" value="Transposase_32"/>
    <property type="match status" value="1"/>
</dbReference>
<dbReference type="Proteomes" id="UP000011115">
    <property type="component" value="Unassembled WGS sequence"/>
</dbReference>
<evidence type="ECO:0000259" key="1">
    <source>
        <dbReference type="Pfam" id="PF20167"/>
    </source>
</evidence>
<dbReference type="InParanoid" id="M1DES4"/>
<dbReference type="InterPro" id="IPR046796">
    <property type="entry name" value="Transposase_32_dom"/>
</dbReference>
<dbReference type="AlphaFoldDB" id="M1DES4"/>
<dbReference type="PaxDb" id="4113-PGSC0003DMT400087892"/>
<reference evidence="2" key="2">
    <citation type="submission" date="2015-06" db="UniProtKB">
        <authorList>
            <consortium name="EnsemblPlants"/>
        </authorList>
    </citation>
    <scope>IDENTIFICATION</scope>
    <source>
        <strain evidence="2">DM1-3 516 R44</strain>
    </source>
</reference>
<evidence type="ECO:0000313" key="2">
    <source>
        <dbReference type="EnsemblPlants" id="PGSC0003DMT400087892"/>
    </source>
</evidence>
<dbReference type="EnsemblPlants" id="PGSC0003DMT400087892">
    <property type="protein sequence ID" value="PGSC0003DMT400087892"/>
    <property type="gene ID" value="PGSC0003DMG400037463"/>
</dbReference>
<sequence length="255" mass="29402">MEFGWAPMTEAPPNAHSTWVRDFYAILPTVRWDDSYPVIRFRGVDIPLNATAINEILDFPDVSNAKFEAKLREMDLEWLRDTLVEPAHRDQIYWATAEGSTSTDWSPDTKRWLHLVTRRIRPSGNRTNVTFPLALVATYAIQGIQINVGAQIISEWKMFYQANKKAFFLPELITAFCKREGVPLFDVDEEKRKGVERDRLMAQMWKTINAIFSCVAPGKEIPRLDLKDYTQFPMLNEAWTGVIPQEDLDSDVDTT</sequence>
<dbReference type="Gramene" id="PGSC0003DMT400087892">
    <property type="protein sequence ID" value="PGSC0003DMT400087892"/>
    <property type="gene ID" value="PGSC0003DMG400037463"/>
</dbReference>
<dbReference type="HOGENOM" id="CLU_055921_0_0_1"/>
<keyword evidence="3" id="KW-1185">Reference proteome</keyword>
<accession>M1DES4</accession>
<evidence type="ECO:0000313" key="3">
    <source>
        <dbReference type="Proteomes" id="UP000011115"/>
    </source>
</evidence>
<organism evidence="2 3">
    <name type="scientific">Solanum tuberosum</name>
    <name type="common">Potato</name>
    <dbReference type="NCBI Taxonomy" id="4113"/>
    <lineage>
        <taxon>Eukaryota</taxon>
        <taxon>Viridiplantae</taxon>
        <taxon>Streptophyta</taxon>
        <taxon>Embryophyta</taxon>
        <taxon>Tracheophyta</taxon>
        <taxon>Spermatophyta</taxon>
        <taxon>Magnoliopsida</taxon>
        <taxon>eudicotyledons</taxon>
        <taxon>Gunneridae</taxon>
        <taxon>Pentapetalae</taxon>
        <taxon>asterids</taxon>
        <taxon>lamiids</taxon>
        <taxon>Solanales</taxon>
        <taxon>Solanaceae</taxon>
        <taxon>Solanoideae</taxon>
        <taxon>Solaneae</taxon>
        <taxon>Solanum</taxon>
    </lineage>
</organism>
<proteinExistence type="predicted"/>